<dbReference type="InterPro" id="IPR011990">
    <property type="entry name" value="TPR-like_helical_dom_sf"/>
</dbReference>
<accession>Q022I9</accession>
<evidence type="ECO:0000256" key="1">
    <source>
        <dbReference type="SAM" id="Coils"/>
    </source>
</evidence>
<proteinExistence type="predicted"/>
<dbReference type="EMBL" id="CP000473">
    <property type="protein sequence ID" value="ABJ84111.1"/>
    <property type="molecule type" value="Genomic_DNA"/>
</dbReference>
<sequence length="952" mass="105858">MSEEAGNSERSALLFDLAQAAGDPETGIARITEILERHAELRSPETVEQLAELARTKVRVDAVESLRYAEAALAIARGIGDDQSEARGKRAKANSLWFLNQNRPAVELYEQAIWLYGKCGNETEIGRTMSSAIQPLIRLGEYDRAVQWVEQARAIFSRKGDTQRLARLELNAANIYHRQDRFAEALDAYESAYRQLLPFRDTEATAAALHNMAVCLISLNDFERAVAAHLAARAFCEEHGMPALVVQSDYNVAYLYYLRGEYSRALDGLRATREAAAETSDSYHGALCSMDQSEIYIELNLIEEASEMAQEAFVRFQELGMNYEAARSLVNLAIALGHRGNAARSLELFSQAREMLVREQNRIWPSLIDLYQAVVLYHEGRNLEAAPLCANALSVFREVQMGSKEVLSHLVLGQIGLSCGDGALARMHGDAALQRLEGVEAPHLVYQSHVLMARIEELAGDSQTAAAWYRSAQSAAESLRDVLRNEELKIAFMKNKLEAYESLICLALKETDGRRQPQEIFECMEQAKSRSLRDLMGSGSQERAEHDPETDLARQIRERRRELNWFYHRIEAEQLGQDAPADGSLARLRATARDLENTLMQLLRDMPAEEAAAPARTVDAIRAALGPGTILVEYFYARDQLIVAVLSEEVLEVIPLCDKSRVDALVRLLEFQFSKFRLGANYVNAFGSPMLRATQTHLRKLHDLLLEPIRGLLRGKHLVFVPHDSLHHVPLHALFDGRRYVIDEFTVSYSPSASIYALCHQRTANARGASLVLGVPDSTAPLIAEEAAVVAATLPGAELFLGSAASQRILMQKGPASRVIHIATHGRFRADNPMFSAIRLGDGYLTLYDLLRFRLPAELVTLSGCSTGLNVVAKGDELLGLVRGLLHSGARSLLLSLWDVHDRSTTELMQSFYTRFGADGDKAAALRGAMQELREKHPHPYFWAPFVLIGGV</sequence>
<evidence type="ECO:0000313" key="3">
    <source>
        <dbReference type="EMBL" id="ABJ84111.1"/>
    </source>
</evidence>
<evidence type="ECO:0000259" key="2">
    <source>
        <dbReference type="Pfam" id="PF12770"/>
    </source>
</evidence>
<organism evidence="3">
    <name type="scientific">Solibacter usitatus (strain Ellin6076)</name>
    <dbReference type="NCBI Taxonomy" id="234267"/>
    <lineage>
        <taxon>Bacteria</taxon>
        <taxon>Pseudomonadati</taxon>
        <taxon>Acidobacteriota</taxon>
        <taxon>Terriglobia</taxon>
        <taxon>Bryobacterales</taxon>
        <taxon>Solibacteraceae</taxon>
        <taxon>Candidatus Solibacter</taxon>
    </lineage>
</organism>
<dbReference type="PANTHER" id="PTHR10098">
    <property type="entry name" value="RAPSYN-RELATED"/>
    <property type="match status" value="1"/>
</dbReference>
<dbReference type="InterPro" id="IPR019734">
    <property type="entry name" value="TPR_rpt"/>
</dbReference>
<dbReference type="InterPro" id="IPR024983">
    <property type="entry name" value="CHAT_dom"/>
</dbReference>
<dbReference type="STRING" id="234267.Acid_3133"/>
<reference evidence="3" key="1">
    <citation type="submission" date="2006-10" db="EMBL/GenBank/DDBJ databases">
        <title>Complete sequence of Solibacter usitatus Ellin6076.</title>
        <authorList>
            <consortium name="US DOE Joint Genome Institute"/>
            <person name="Copeland A."/>
            <person name="Lucas S."/>
            <person name="Lapidus A."/>
            <person name="Barry K."/>
            <person name="Detter J.C."/>
            <person name="Glavina del Rio T."/>
            <person name="Hammon N."/>
            <person name="Israni S."/>
            <person name="Dalin E."/>
            <person name="Tice H."/>
            <person name="Pitluck S."/>
            <person name="Thompson L.S."/>
            <person name="Brettin T."/>
            <person name="Bruce D."/>
            <person name="Han C."/>
            <person name="Tapia R."/>
            <person name="Gilna P."/>
            <person name="Schmutz J."/>
            <person name="Larimer F."/>
            <person name="Land M."/>
            <person name="Hauser L."/>
            <person name="Kyrpides N."/>
            <person name="Mikhailova N."/>
            <person name="Janssen P.H."/>
            <person name="Kuske C.R."/>
            <person name="Richardson P."/>
        </authorList>
    </citation>
    <scope>NUCLEOTIDE SEQUENCE</scope>
    <source>
        <strain evidence="3">Ellin6076</strain>
    </source>
</reference>
<dbReference type="OrthoDB" id="99689at2"/>
<dbReference type="eggNOG" id="COG0457">
    <property type="taxonomic scope" value="Bacteria"/>
</dbReference>
<protein>
    <submittedName>
        <fullName evidence="3">TPR repeat-containing protein</fullName>
    </submittedName>
</protein>
<dbReference type="KEGG" id="sus:Acid_3133"/>
<dbReference type="SUPFAM" id="SSF48452">
    <property type="entry name" value="TPR-like"/>
    <property type="match status" value="3"/>
</dbReference>
<dbReference type="PANTHER" id="PTHR10098:SF108">
    <property type="entry name" value="TETRATRICOPEPTIDE REPEAT PROTEIN 28"/>
    <property type="match status" value="1"/>
</dbReference>
<dbReference type="SMART" id="SM00028">
    <property type="entry name" value="TPR"/>
    <property type="match status" value="5"/>
</dbReference>
<dbReference type="Gene3D" id="1.25.40.10">
    <property type="entry name" value="Tetratricopeptide repeat domain"/>
    <property type="match status" value="2"/>
</dbReference>
<gene>
    <name evidence="3" type="ordered locus">Acid_3133</name>
</gene>
<feature type="domain" description="CHAT" evidence="2">
    <location>
        <begin position="697"/>
        <end position="950"/>
    </location>
</feature>
<dbReference type="Pfam" id="PF12770">
    <property type="entry name" value="CHAT"/>
    <property type="match status" value="1"/>
</dbReference>
<name>Q022I9_SOLUE</name>
<feature type="coiled-coil region" evidence="1">
    <location>
        <begin position="469"/>
        <end position="503"/>
    </location>
</feature>
<dbReference type="eggNOG" id="COG4995">
    <property type="taxonomic scope" value="Bacteria"/>
</dbReference>
<keyword evidence="1" id="KW-0175">Coiled coil</keyword>
<feature type="coiled-coil region" evidence="1">
    <location>
        <begin position="585"/>
        <end position="612"/>
    </location>
</feature>
<dbReference type="AlphaFoldDB" id="Q022I9"/>
<dbReference type="InParanoid" id="Q022I9"/>
<dbReference type="HOGENOM" id="CLU_002404_0_1_0"/>
<dbReference type="Pfam" id="PF14938">
    <property type="entry name" value="SNAP"/>
    <property type="match status" value="1"/>
</dbReference>